<name>M7Z6R4_TRIUA</name>
<accession>M7Z6R4</accession>
<feature type="region of interest" description="Disordered" evidence="1">
    <location>
        <begin position="29"/>
        <end position="55"/>
    </location>
</feature>
<organism evidence="3">
    <name type="scientific">Triticum urartu</name>
    <name type="common">Red wild einkorn</name>
    <name type="synonym">Crithodium urartu</name>
    <dbReference type="NCBI Taxonomy" id="4572"/>
    <lineage>
        <taxon>Eukaryota</taxon>
        <taxon>Viridiplantae</taxon>
        <taxon>Streptophyta</taxon>
        <taxon>Embryophyta</taxon>
        <taxon>Tracheophyta</taxon>
        <taxon>Spermatophyta</taxon>
        <taxon>Magnoliopsida</taxon>
        <taxon>Liliopsida</taxon>
        <taxon>Poales</taxon>
        <taxon>Poaceae</taxon>
        <taxon>BOP clade</taxon>
        <taxon>Pooideae</taxon>
        <taxon>Triticodae</taxon>
        <taxon>Triticeae</taxon>
        <taxon>Triticinae</taxon>
        <taxon>Triticum</taxon>
    </lineage>
</organism>
<dbReference type="EMBL" id="KD127564">
    <property type="protein sequence ID" value="EMS58888.1"/>
    <property type="molecule type" value="Genomic_DNA"/>
</dbReference>
<keyword evidence="2" id="KW-0732">Signal</keyword>
<evidence type="ECO:0000256" key="2">
    <source>
        <dbReference type="SAM" id="SignalP"/>
    </source>
</evidence>
<feature type="compositionally biased region" description="Polar residues" evidence="1">
    <location>
        <begin position="34"/>
        <end position="45"/>
    </location>
</feature>
<feature type="signal peptide" evidence="2">
    <location>
        <begin position="1"/>
        <end position="29"/>
    </location>
</feature>
<evidence type="ECO:0000256" key="1">
    <source>
        <dbReference type="SAM" id="MobiDB-lite"/>
    </source>
</evidence>
<proteinExistence type="predicted"/>
<reference evidence="3" key="1">
    <citation type="journal article" date="2013" name="Nature">
        <title>Draft genome of the wheat A-genome progenitor Triticum urartu.</title>
        <authorList>
            <person name="Ling H.Q."/>
            <person name="Zhao S."/>
            <person name="Liu D."/>
            <person name="Wang J."/>
            <person name="Sun H."/>
            <person name="Zhang C."/>
            <person name="Fan H."/>
            <person name="Li D."/>
            <person name="Dong L."/>
            <person name="Tao Y."/>
            <person name="Gao C."/>
            <person name="Wu H."/>
            <person name="Li Y."/>
            <person name="Cui Y."/>
            <person name="Guo X."/>
            <person name="Zheng S."/>
            <person name="Wang B."/>
            <person name="Yu K."/>
            <person name="Liang Q."/>
            <person name="Yang W."/>
            <person name="Lou X."/>
            <person name="Chen J."/>
            <person name="Feng M."/>
            <person name="Jian J."/>
            <person name="Zhang X."/>
            <person name="Luo G."/>
            <person name="Jiang Y."/>
            <person name="Liu J."/>
            <person name="Wang Z."/>
            <person name="Sha Y."/>
            <person name="Zhang B."/>
            <person name="Wu H."/>
            <person name="Tang D."/>
            <person name="Shen Q."/>
            <person name="Xue P."/>
            <person name="Zou S."/>
            <person name="Wang X."/>
            <person name="Liu X."/>
            <person name="Wang F."/>
            <person name="Yang Y."/>
            <person name="An X."/>
            <person name="Dong Z."/>
            <person name="Zhang K."/>
            <person name="Zhang X."/>
            <person name="Luo M.C."/>
            <person name="Dvorak J."/>
            <person name="Tong Y."/>
            <person name="Wang J."/>
            <person name="Yang H."/>
            <person name="Li Z."/>
            <person name="Wang D."/>
            <person name="Zhang A."/>
            <person name="Wang J."/>
        </authorList>
    </citation>
    <scope>NUCLEOTIDE SEQUENCE</scope>
</reference>
<dbReference type="AlphaFoldDB" id="M7Z6R4"/>
<feature type="chain" id="PRO_5009705493" description="Secreted protein" evidence="2">
    <location>
        <begin position="30"/>
        <end position="109"/>
    </location>
</feature>
<evidence type="ECO:0008006" key="4">
    <source>
        <dbReference type="Google" id="ProtNLM"/>
    </source>
</evidence>
<gene>
    <name evidence="3" type="ORF">TRIUR3_18006</name>
</gene>
<protein>
    <recommendedName>
        <fullName evidence="4">Secreted protein</fullName>
    </recommendedName>
</protein>
<sequence>MAPHPIRLRTARLAGRHIALWAVLKWASGEPGTTGPSKGTMSQRRSGYPFPSATRNGIIPPSFARPVALRSPPSSHLTTWRVGKVATGLHRAADAREPIGTGRDLSKLH</sequence>
<evidence type="ECO:0000313" key="3">
    <source>
        <dbReference type="EMBL" id="EMS58888.1"/>
    </source>
</evidence>